<dbReference type="AlphaFoldDB" id="U6MS66"/>
<dbReference type="OrthoDB" id="10560418at2759"/>
<organism evidence="1 2">
    <name type="scientific">Eimeria necatrix</name>
    <dbReference type="NCBI Taxonomy" id="51315"/>
    <lineage>
        <taxon>Eukaryota</taxon>
        <taxon>Sar</taxon>
        <taxon>Alveolata</taxon>
        <taxon>Apicomplexa</taxon>
        <taxon>Conoidasida</taxon>
        <taxon>Coccidia</taxon>
        <taxon>Eucoccidiorida</taxon>
        <taxon>Eimeriorina</taxon>
        <taxon>Eimeriidae</taxon>
        <taxon>Eimeria</taxon>
    </lineage>
</organism>
<dbReference type="GeneID" id="25474248"/>
<protein>
    <submittedName>
        <fullName evidence="1">Uncharacterized protein</fullName>
    </submittedName>
</protein>
<dbReference type="EMBL" id="HG723858">
    <property type="protein sequence ID" value="CDJ66861.1"/>
    <property type="molecule type" value="Genomic_DNA"/>
</dbReference>
<dbReference type="VEuPathDB" id="ToxoDB:ENH_00040900"/>
<dbReference type="Proteomes" id="UP000030754">
    <property type="component" value="Unassembled WGS sequence"/>
</dbReference>
<evidence type="ECO:0000313" key="2">
    <source>
        <dbReference type="Proteomes" id="UP000030754"/>
    </source>
</evidence>
<reference evidence="1" key="2">
    <citation type="submission" date="2013-10" db="EMBL/GenBank/DDBJ databases">
        <authorList>
            <person name="Aslett M."/>
        </authorList>
    </citation>
    <scope>NUCLEOTIDE SEQUENCE [LARGE SCALE GENOMIC DNA]</scope>
    <source>
        <strain evidence="1">Houghton</strain>
    </source>
</reference>
<dbReference type="RefSeq" id="XP_013435328.1">
    <property type="nucleotide sequence ID" value="XM_013579874.1"/>
</dbReference>
<gene>
    <name evidence="1" type="ORF">ENH_00040900</name>
</gene>
<reference evidence="1" key="1">
    <citation type="submission" date="2013-10" db="EMBL/GenBank/DDBJ databases">
        <title>Genomic analysis of the causative agents of coccidiosis in chickens.</title>
        <authorList>
            <person name="Reid A.J."/>
            <person name="Blake D."/>
            <person name="Billington K."/>
            <person name="Browne H."/>
            <person name="Dunn M."/>
            <person name="Hung S."/>
            <person name="Kawahara F."/>
            <person name="Miranda-Saavedra D."/>
            <person name="Mourier T."/>
            <person name="Nagra H."/>
            <person name="Otto T.D."/>
            <person name="Rawlings N."/>
            <person name="Sanchez A."/>
            <person name="Sanders M."/>
            <person name="Subramaniam C."/>
            <person name="Tay Y."/>
            <person name="Dear P."/>
            <person name="Doerig C."/>
            <person name="Gruber A."/>
            <person name="Parkinson J."/>
            <person name="Shirley M."/>
            <person name="Wan K.L."/>
            <person name="Berriman M."/>
            <person name="Tomley F."/>
            <person name="Pain A."/>
        </authorList>
    </citation>
    <scope>NUCLEOTIDE SEQUENCE [LARGE SCALE GENOMIC DNA]</scope>
    <source>
        <strain evidence="1">Houghton</strain>
    </source>
</reference>
<accession>U6MS66</accession>
<proteinExistence type="predicted"/>
<sequence>MLLITALFAHPIQPPLRWVLKNIPLSCPQKKKGIACYAKHLNQHGNDIISRTGMKRAMARIMQNQQAPRFLNGRTHLNKTSSHSCARAKQGKSGRVPWETIHLFSSHDAQARVPASAHRLTSGVSSLLNENQ</sequence>
<keyword evidence="2" id="KW-1185">Reference proteome</keyword>
<name>U6MS66_9EIME</name>
<evidence type="ECO:0000313" key="1">
    <source>
        <dbReference type="EMBL" id="CDJ66861.1"/>
    </source>
</evidence>